<dbReference type="Proteomes" id="UP000198417">
    <property type="component" value="Unassembled WGS sequence"/>
</dbReference>
<evidence type="ECO:0000313" key="2">
    <source>
        <dbReference type="Proteomes" id="UP000198417"/>
    </source>
</evidence>
<proteinExistence type="predicted"/>
<sequence>MVAMFYGTVSVDHIRDTFVAYQKDPAFDGRYCVLMDLADCSFPDESFDDYMQLAYRLRPHYAARDPNSRTSFFAPGDVAYGMSRMYKTIAEDGAGFAIDVFRTAEDALRFAKVDPQAPGAADLLRRV</sequence>
<gene>
    <name evidence="1" type="ORF">SAMN06265370_114100</name>
</gene>
<name>A0A238Y5E2_9RHOB</name>
<keyword evidence="2" id="KW-1185">Reference proteome</keyword>
<protein>
    <submittedName>
        <fullName evidence="1">Uncharacterized protein</fullName>
    </submittedName>
</protein>
<evidence type="ECO:0000313" key="1">
    <source>
        <dbReference type="EMBL" id="SNR65794.1"/>
    </source>
</evidence>
<accession>A0A238Y5E2</accession>
<reference evidence="1 2" key="1">
    <citation type="submission" date="2017-06" db="EMBL/GenBank/DDBJ databases">
        <authorList>
            <person name="Kim H.J."/>
            <person name="Triplett B.A."/>
        </authorList>
    </citation>
    <scope>NUCLEOTIDE SEQUENCE [LARGE SCALE GENOMIC DNA]</scope>
    <source>
        <strain evidence="1 2">DSM 29052</strain>
    </source>
</reference>
<dbReference type="EMBL" id="FZNN01000014">
    <property type="protein sequence ID" value="SNR65794.1"/>
    <property type="molecule type" value="Genomic_DNA"/>
</dbReference>
<dbReference type="AlphaFoldDB" id="A0A238Y5E2"/>
<organism evidence="1 2">
    <name type="scientific">Puniceibacterium sediminis</name>
    <dbReference type="NCBI Taxonomy" id="1608407"/>
    <lineage>
        <taxon>Bacteria</taxon>
        <taxon>Pseudomonadati</taxon>
        <taxon>Pseudomonadota</taxon>
        <taxon>Alphaproteobacteria</taxon>
        <taxon>Rhodobacterales</taxon>
        <taxon>Paracoccaceae</taxon>
        <taxon>Puniceibacterium</taxon>
    </lineage>
</organism>